<dbReference type="Gene3D" id="4.10.240.10">
    <property type="entry name" value="Zn(2)-C6 fungal-type DNA-binding domain"/>
    <property type="match status" value="1"/>
</dbReference>
<dbReference type="Pfam" id="PF00172">
    <property type="entry name" value="Zn_clus"/>
    <property type="match status" value="1"/>
</dbReference>
<feature type="region of interest" description="Disordered" evidence="3">
    <location>
        <begin position="682"/>
        <end position="702"/>
    </location>
</feature>
<proteinExistence type="predicted"/>
<sequence>MTNSPTPTLANSTREAIDGQKRAAQDVLSERTVKRRASRACLSCRARKVRCDVLSCGLPCTNCRLDGIQCVLSDTNRGKKQPSVAARREHSPSLSSDGAVDNFPVSLTFERRIDVSGRSEASYDTWETSPHYSGLRGLPSYFAGGPSPTPLSSQWHGLRLPRYIRPLPPHIGPDDIDYLAKKGATSIPDNDLRDAILRGYIQYVHPFMPAVDLASFLEPIVHDNDAGSLRAHPSDAHQISLLLFQAVMFVGVAYVDLDMLRERGFASRKAARRVFFERARLLYALNCEFGRLALIQALQLMTYWYEAPEYEQDTWYWMGVTLSLAQVHGFHRNPEPFSSISRQEKKLRKRIWWSCFIRDRLLALGLRRPARIRQKQKDFNVPMLTLDDFDTAPLSSDLLTTFLGDLPAARDLDTRTKLAKLCIALAKLCVCIGDVLSSQYSILGSSSSQAGGVSDPSIMVMPRRPSNEQAQGLALCDAGLDDWIKNLDDSCRYQGPQTGPMSTVDGRGRGQDETHAVVRIHQTMLHMIYLTAVAALHRPQIFQPSVAAAPNSSSAAGSSSSSIETGCRTARQKVKQAAVGITEIAYDLHERNQLRFLSTSSICAFVSATLTHLLDLRFAKDFAVRNTSIGGFYQCMQALQQLQKMYSSADHAVLFLESVVRHANVHIPMLAFSGGRIDEDAPPALPRKAMTSPAAPREPLTPSVVQSLSLSSTVPLLPQTEPQGHNEAVHQDPQVAANANYLTSSNFGIRYSMAEVTARTSPRAANLTADDVDVSPTPASEWYDIDTSTDHQLLGSGMNFDLGPEFFSMIGEQAAPMM</sequence>
<dbReference type="EMBL" id="CAWUHD010000056">
    <property type="protein sequence ID" value="CAK7224789.1"/>
    <property type="molecule type" value="Genomic_DNA"/>
</dbReference>
<dbReference type="SMART" id="SM00066">
    <property type="entry name" value="GAL4"/>
    <property type="match status" value="1"/>
</dbReference>
<accession>A0ABP0C0E1</accession>
<keyword evidence="1" id="KW-0479">Metal-binding</keyword>
<keyword evidence="2" id="KW-0539">Nucleus</keyword>
<dbReference type="SUPFAM" id="SSF57701">
    <property type="entry name" value="Zn2/Cys6 DNA-binding domain"/>
    <property type="match status" value="1"/>
</dbReference>
<protein>
    <recommendedName>
        <fullName evidence="4">Zn(2)-C6 fungal-type domain-containing protein</fullName>
    </recommendedName>
</protein>
<evidence type="ECO:0000313" key="5">
    <source>
        <dbReference type="EMBL" id="CAK7224789.1"/>
    </source>
</evidence>
<evidence type="ECO:0000259" key="4">
    <source>
        <dbReference type="PROSITE" id="PS50048"/>
    </source>
</evidence>
<evidence type="ECO:0000256" key="3">
    <source>
        <dbReference type="SAM" id="MobiDB-lite"/>
    </source>
</evidence>
<evidence type="ECO:0000313" key="6">
    <source>
        <dbReference type="Proteomes" id="UP001642482"/>
    </source>
</evidence>
<dbReference type="InterPro" id="IPR036864">
    <property type="entry name" value="Zn2-C6_fun-type_DNA-bd_sf"/>
</dbReference>
<dbReference type="Proteomes" id="UP001642482">
    <property type="component" value="Unassembled WGS sequence"/>
</dbReference>
<comment type="caution">
    <text evidence="5">The sequence shown here is derived from an EMBL/GenBank/DDBJ whole genome shotgun (WGS) entry which is preliminary data.</text>
</comment>
<dbReference type="InterPro" id="IPR007219">
    <property type="entry name" value="XnlR_reg_dom"/>
</dbReference>
<dbReference type="PROSITE" id="PS50048">
    <property type="entry name" value="ZN2_CY6_FUNGAL_2"/>
    <property type="match status" value="1"/>
</dbReference>
<feature type="domain" description="Zn(2)-C6 fungal-type" evidence="4">
    <location>
        <begin position="40"/>
        <end position="72"/>
    </location>
</feature>
<dbReference type="InterPro" id="IPR001138">
    <property type="entry name" value="Zn2Cys6_DnaBD"/>
</dbReference>
<evidence type="ECO:0000256" key="2">
    <source>
        <dbReference type="ARBA" id="ARBA00023242"/>
    </source>
</evidence>
<dbReference type="PANTHER" id="PTHR47425">
    <property type="entry name" value="FARB-RELATED"/>
    <property type="match status" value="1"/>
</dbReference>
<evidence type="ECO:0000256" key="1">
    <source>
        <dbReference type="ARBA" id="ARBA00022723"/>
    </source>
</evidence>
<name>A0ABP0C0E1_9PEZI</name>
<dbReference type="CDD" id="cd12148">
    <property type="entry name" value="fungal_TF_MHR"/>
    <property type="match status" value="1"/>
</dbReference>
<reference evidence="5 6" key="1">
    <citation type="submission" date="2024-01" db="EMBL/GenBank/DDBJ databases">
        <authorList>
            <person name="Allen C."/>
            <person name="Tagirdzhanova G."/>
        </authorList>
    </citation>
    <scope>NUCLEOTIDE SEQUENCE [LARGE SCALE GENOMIC DNA]</scope>
</reference>
<organism evidence="5 6">
    <name type="scientific">Sporothrix eucalyptigena</name>
    <dbReference type="NCBI Taxonomy" id="1812306"/>
    <lineage>
        <taxon>Eukaryota</taxon>
        <taxon>Fungi</taxon>
        <taxon>Dikarya</taxon>
        <taxon>Ascomycota</taxon>
        <taxon>Pezizomycotina</taxon>
        <taxon>Sordariomycetes</taxon>
        <taxon>Sordariomycetidae</taxon>
        <taxon>Ophiostomatales</taxon>
        <taxon>Ophiostomataceae</taxon>
        <taxon>Sporothrix</taxon>
    </lineage>
</organism>
<dbReference type="InterPro" id="IPR052761">
    <property type="entry name" value="Fungal_Detox/Toxin_TFs"/>
</dbReference>
<dbReference type="CDD" id="cd00067">
    <property type="entry name" value="GAL4"/>
    <property type="match status" value="1"/>
</dbReference>
<feature type="region of interest" description="Disordered" evidence="3">
    <location>
        <begin position="76"/>
        <end position="97"/>
    </location>
</feature>
<dbReference type="PROSITE" id="PS00463">
    <property type="entry name" value="ZN2_CY6_FUNGAL_1"/>
    <property type="match status" value="1"/>
</dbReference>
<dbReference type="PANTHER" id="PTHR47425:SF3">
    <property type="entry name" value="ZN(II)2CYS6 TRANSCRIPTION FACTOR (EUROFUNG)"/>
    <property type="match status" value="1"/>
</dbReference>
<keyword evidence="6" id="KW-1185">Reference proteome</keyword>
<gene>
    <name evidence="5" type="ORF">SEUCBS140593_005688</name>
</gene>
<dbReference type="SMART" id="SM00906">
    <property type="entry name" value="Fungal_trans"/>
    <property type="match status" value="1"/>
</dbReference>
<dbReference type="Pfam" id="PF04082">
    <property type="entry name" value="Fungal_trans"/>
    <property type="match status" value="1"/>
</dbReference>